<keyword evidence="3 6" id="KW-0812">Transmembrane</keyword>
<dbReference type="GO" id="GO:0005886">
    <property type="term" value="C:plasma membrane"/>
    <property type="evidence" value="ECO:0007669"/>
    <property type="project" value="UniProtKB-SubCell"/>
</dbReference>
<feature type="transmembrane region" description="Helical" evidence="6">
    <location>
        <begin position="152"/>
        <end position="172"/>
    </location>
</feature>
<dbReference type="PANTHER" id="PTHR30353:SF15">
    <property type="entry name" value="INNER MEMBRANE PROTEIN YABI"/>
    <property type="match status" value="1"/>
</dbReference>
<accession>A0A1W1BKW8</accession>
<organism evidence="8">
    <name type="scientific">hydrothermal vent metagenome</name>
    <dbReference type="NCBI Taxonomy" id="652676"/>
    <lineage>
        <taxon>unclassified sequences</taxon>
        <taxon>metagenomes</taxon>
        <taxon>ecological metagenomes</taxon>
    </lineage>
</organism>
<evidence type="ECO:0000256" key="4">
    <source>
        <dbReference type="ARBA" id="ARBA00022989"/>
    </source>
</evidence>
<comment type="subcellular location">
    <subcellularLocation>
        <location evidence="1">Cell membrane</location>
        <topology evidence="1">Multi-pass membrane protein</topology>
    </subcellularLocation>
</comment>
<evidence type="ECO:0000256" key="2">
    <source>
        <dbReference type="ARBA" id="ARBA00022475"/>
    </source>
</evidence>
<dbReference type="InterPro" id="IPR032818">
    <property type="entry name" value="DedA-like"/>
</dbReference>
<sequence>MKEILKYIFDYLAQFPHETIMIVAVAILFFGSIVEALPIGIFMPMESTAVFLGILAYKGILDIKILILASFLGMITGDINEYFFGKKVGEKYLKNYLKKIKINEQIFEKIKKTVKNNLFKAIFVGRNSSWSRWIVPFWCGAHQINTIKFISFDIITAFFWAFVYLLGGYYLGYGFDLYGQYAGMGILVFILIVFAGYKILKRKK</sequence>
<protein>
    <submittedName>
        <fullName evidence="8">DedA protein</fullName>
    </submittedName>
</protein>
<feature type="transmembrane region" description="Helical" evidence="6">
    <location>
        <begin position="20"/>
        <end position="43"/>
    </location>
</feature>
<keyword evidence="2" id="KW-1003">Cell membrane</keyword>
<keyword evidence="5 6" id="KW-0472">Membrane</keyword>
<evidence type="ECO:0000259" key="7">
    <source>
        <dbReference type="Pfam" id="PF09335"/>
    </source>
</evidence>
<evidence type="ECO:0000256" key="3">
    <source>
        <dbReference type="ARBA" id="ARBA00022692"/>
    </source>
</evidence>
<dbReference type="EMBL" id="FPHM01000016">
    <property type="protein sequence ID" value="SFV54149.1"/>
    <property type="molecule type" value="Genomic_DNA"/>
</dbReference>
<feature type="transmembrane region" description="Helical" evidence="6">
    <location>
        <begin position="178"/>
        <end position="200"/>
    </location>
</feature>
<feature type="domain" description="VTT" evidence="7">
    <location>
        <begin position="44"/>
        <end position="169"/>
    </location>
</feature>
<gene>
    <name evidence="8" type="ORF">MNB_SV-13-382</name>
</gene>
<dbReference type="Pfam" id="PF09335">
    <property type="entry name" value="VTT_dom"/>
    <property type="match status" value="1"/>
</dbReference>
<dbReference type="InterPro" id="IPR032816">
    <property type="entry name" value="VTT_dom"/>
</dbReference>
<dbReference type="AlphaFoldDB" id="A0A1W1BKW8"/>
<feature type="transmembrane region" description="Helical" evidence="6">
    <location>
        <begin position="63"/>
        <end position="84"/>
    </location>
</feature>
<evidence type="ECO:0000256" key="5">
    <source>
        <dbReference type="ARBA" id="ARBA00023136"/>
    </source>
</evidence>
<proteinExistence type="predicted"/>
<evidence type="ECO:0000256" key="6">
    <source>
        <dbReference type="SAM" id="Phobius"/>
    </source>
</evidence>
<evidence type="ECO:0000256" key="1">
    <source>
        <dbReference type="ARBA" id="ARBA00004651"/>
    </source>
</evidence>
<reference evidence="8" key="1">
    <citation type="submission" date="2016-10" db="EMBL/GenBank/DDBJ databases">
        <authorList>
            <person name="de Groot N.N."/>
        </authorList>
    </citation>
    <scope>NUCLEOTIDE SEQUENCE</scope>
</reference>
<name>A0A1W1BKW8_9ZZZZ</name>
<keyword evidence="4 6" id="KW-1133">Transmembrane helix</keyword>
<dbReference type="PANTHER" id="PTHR30353">
    <property type="entry name" value="INNER MEMBRANE PROTEIN DEDA-RELATED"/>
    <property type="match status" value="1"/>
</dbReference>
<evidence type="ECO:0000313" key="8">
    <source>
        <dbReference type="EMBL" id="SFV54149.1"/>
    </source>
</evidence>